<evidence type="ECO:0000313" key="3">
    <source>
        <dbReference type="Proteomes" id="UP000595254"/>
    </source>
</evidence>
<dbReference type="EMBL" id="CP068053">
    <property type="protein sequence ID" value="QQT02195.1"/>
    <property type="molecule type" value="Genomic_DNA"/>
</dbReference>
<organism evidence="2 3">
    <name type="scientific">Peribacillus psychrosaccharolyticus</name>
    <name type="common">Bacillus psychrosaccharolyticus</name>
    <dbReference type="NCBI Taxonomy" id="1407"/>
    <lineage>
        <taxon>Bacteria</taxon>
        <taxon>Bacillati</taxon>
        <taxon>Bacillota</taxon>
        <taxon>Bacilli</taxon>
        <taxon>Bacillales</taxon>
        <taxon>Bacillaceae</taxon>
        <taxon>Peribacillus</taxon>
    </lineage>
</organism>
<dbReference type="AlphaFoldDB" id="A0A974NQG4"/>
<name>A0A974NQG4_PERPY</name>
<sequence length="75" mass="9040">MDEVRDHNKTGLDKDKILEERNDKSKAFQKNWEDQKIRDQVVMPIDDLPLEDIEMEKKEERNKHETKNDSSSERI</sequence>
<proteinExistence type="predicted"/>
<protein>
    <submittedName>
        <fullName evidence="2">Uncharacterized protein</fullName>
    </submittedName>
</protein>
<evidence type="ECO:0000256" key="1">
    <source>
        <dbReference type="SAM" id="MobiDB-lite"/>
    </source>
</evidence>
<reference evidence="2 3" key="1">
    <citation type="submission" date="2021-01" db="EMBL/GenBank/DDBJ databases">
        <title>FDA dAtabase for Regulatory Grade micrObial Sequences (FDA-ARGOS): Supporting development and validation of Infectious Disease Dx tests.</title>
        <authorList>
            <person name="Nelson B."/>
            <person name="Plummer A."/>
            <person name="Tallon L."/>
            <person name="Sadzewicz L."/>
            <person name="Zhao X."/>
            <person name="Boylan J."/>
            <person name="Ott S."/>
            <person name="Bowen H."/>
            <person name="Vavikolanu K."/>
            <person name="Mehta A."/>
            <person name="Aluvathingal J."/>
            <person name="Nadendla S."/>
            <person name="Myers T."/>
            <person name="Yan Y."/>
            <person name="Sichtig H."/>
        </authorList>
    </citation>
    <scope>NUCLEOTIDE SEQUENCE [LARGE SCALE GENOMIC DNA]</scope>
    <source>
        <strain evidence="2 3">FDAARGOS_1161</strain>
    </source>
</reference>
<feature type="region of interest" description="Disordered" evidence="1">
    <location>
        <begin position="1"/>
        <end position="31"/>
    </location>
</feature>
<dbReference type="RefSeq" id="WP_051387224.1">
    <property type="nucleotide sequence ID" value="NZ_CP068053.1"/>
</dbReference>
<feature type="region of interest" description="Disordered" evidence="1">
    <location>
        <begin position="43"/>
        <end position="75"/>
    </location>
</feature>
<gene>
    <name evidence="2" type="ORF">I6J18_10315</name>
</gene>
<feature type="compositionally biased region" description="Basic and acidic residues" evidence="1">
    <location>
        <begin position="55"/>
        <end position="75"/>
    </location>
</feature>
<accession>A0A974NQG4</accession>
<dbReference type="KEGG" id="ppsr:I6J18_10315"/>
<evidence type="ECO:0000313" key="2">
    <source>
        <dbReference type="EMBL" id="QQT02195.1"/>
    </source>
</evidence>
<keyword evidence="3" id="KW-1185">Reference proteome</keyword>
<dbReference type="Proteomes" id="UP000595254">
    <property type="component" value="Chromosome"/>
</dbReference>